<reference evidence="9 10" key="1">
    <citation type="submission" date="2023-09" db="EMBL/GenBank/DDBJ databases">
        <authorList>
            <person name="Rey-Velasco X."/>
        </authorList>
    </citation>
    <scope>NUCLEOTIDE SEQUENCE [LARGE SCALE GENOMIC DNA]</scope>
    <source>
        <strain evidence="9 10">W409</strain>
    </source>
</reference>
<evidence type="ECO:0000313" key="9">
    <source>
        <dbReference type="EMBL" id="MDT0583132.1"/>
    </source>
</evidence>
<dbReference type="RefSeq" id="WP_311361903.1">
    <property type="nucleotide sequence ID" value="NZ_JAVRIE010000004.1"/>
</dbReference>
<dbReference type="GO" id="GO:0016301">
    <property type="term" value="F:kinase activity"/>
    <property type="evidence" value="ECO:0007669"/>
    <property type="project" value="UniProtKB-KW"/>
</dbReference>
<dbReference type="GO" id="GO:0003848">
    <property type="term" value="F:2-amino-4-hydroxy-6-hydroxymethyldihydropteridine diphosphokinase activity"/>
    <property type="evidence" value="ECO:0007669"/>
    <property type="project" value="UniProtKB-EC"/>
</dbReference>
<dbReference type="Proteomes" id="UP001249020">
    <property type="component" value="Unassembled WGS sequence"/>
</dbReference>
<keyword evidence="7" id="KW-0289">Folate biosynthesis</keyword>
<evidence type="ECO:0000256" key="3">
    <source>
        <dbReference type="ARBA" id="ARBA00022679"/>
    </source>
</evidence>
<keyword evidence="3 9" id="KW-0808">Transferase</keyword>
<evidence type="ECO:0000256" key="1">
    <source>
        <dbReference type="ARBA" id="ARBA00005051"/>
    </source>
</evidence>
<proteinExistence type="predicted"/>
<accession>A0AAW8R455</accession>
<dbReference type="PANTHER" id="PTHR43071">
    <property type="entry name" value="2-AMINO-4-HYDROXY-6-HYDROXYMETHYLDIHYDROPTERIDINE PYROPHOSPHOKINASE"/>
    <property type="match status" value="1"/>
</dbReference>
<dbReference type="InterPro" id="IPR035907">
    <property type="entry name" value="Hppk_sf"/>
</dbReference>
<dbReference type="InterPro" id="IPR000550">
    <property type="entry name" value="Hppk"/>
</dbReference>
<evidence type="ECO:0000256" key="4">
    <source>
        <dbReference type="ARBA" id="ARBA00022741"/>
    </source>
</evidence>
<gene>
    <name evidence="9" type="primary">folK</name>
    <name evidence="9" type="ORF">RM544_11330</name>
</gene>
<dbReference type="EMBL" id="JAVRIE010000004">
    <property type="protein sequence ID" value="MDT0583132.1"/>
    <property type="molecule type" value="Genomic_DNA"/>
</dbReference>
<evidence type="ECO:0000259" key="8">
    <source>
        <dbReference type="PROSITE" id="PS00794"/>
    </source>
</evidence>
<evidence type="ECO:0000256" key="5">
    <source>
        <dbReference type="ARBA" id="ARBA00022777"/>
    </source>
</evidence>
<organism evidence="9 10">
    <name type="scientific">Brumicola blandensis</name>
    <dbReference type="NCBI Taxonomy" id="3075611"/>
    <lineage>
        <taxon>Bacteria</taxon>
        <taxon>Pseudomonadati</taxon>
        <taxon>Pseudomonadota</taxon>
        <taxon>Gammaproteobacteria</taxon>
        <taxon>Alteromonadales</taxon>
        <taxon>Alteromonadaceae</taxon>
        <taxon>Brumicola</taxon>
    </lineage>
</organism>
<keyword evidence="6" id="KW-0067">ATP-binding</keyword>
<evidence type="ECO:0000256" key="7">
    <source>
        <dbReference type="ARBA" id="ARBA00022909"/>
    </source>
</evidence>
<dbReference type="SUPFAM" id="SSF55083">
    <property type="entry name" value="6-hydroxymethyl-7,8-dihydropterin pyrophosphokinase, HPPK"/>
    <property type="match status" value="1"/>
</dbReference>
<dbReference type="PROSITE" id="PS00794">
    <property type="entry name" value="HPPK"/>
    <property type="match status" value="1"/>
</dbReference>
<feature type="domain" description="7,8-dihydro-6-hydroxymethylpterin-pyrophosphokinase" evidence="8">
    <location>
        <begin position="86"/>
        <end position="97"/>
    </location>
</feature>
<dbReference type="AlphaFoldDB" id="A0AAW8R455"/>
<dbReference type="PANTHER" id="PTHR43071:SF2">
    <property type="entry name" value="2-AMINO-4-HYDROXY-6-HYDROXYMETHYLDIHYDROPTERIDINE PYROPHOSPHOKINASE"/>
    <property type="match status" value="1"/>
</dbReference>
<dbReference type="NCBIfam" id="TIGR01498">
    <property type="entry name" value="folK"/>
    <property type="match status" value="1"/>
</dbReference>
<dbReference type="Pfam" id="PF01288">
    <property type="entry name" value="HPPK"/>
    <property type="match status" value="1"/>
</dbReference>
<keyword evidence="10" id="KW-1185">Reference proteome</keyword>
<keyword evidence="5" id="KW-0418">Kinase</keyword>
<dbReference type="EC" id="2.7.6.3" evidence="2"/>
<evidence type="ECO:0000313" key="10">
    <source>
        <dbReference type="Proteomes" id="UP001249020"/>
    </source>
</evidence>
<dbReference type="Gene3D" id="3.30.70.560">
    <property type="entry name" value="7,8-Dihydro-6-hydroxymethylpterin-pyrophosphokinase HPPK"/>
    <property type="match status" value="1"/>
</dbReference>
<comment type="pathway">
    <text evidence="1">Cofactor biosynthesis; tetrahydrofolate biosynthesis; 2-amino-4-hydroxy-6-hydroxymethyl-7,8-dihydropteridine diphosphate from 7,8-dihydroneopterin triphosphate: step 4/4.</text>
</comment>
<keyword evidence="4" id="KW-0547">Nucleotide-binding</keyword>
<dbReference type="GO" id="GO:0005524">
    <property type="term" value="F:ATP binding"/>
    <property type="evidence" value="ECO:0007669"/>
    <property type="project" value="UniProtKB-KW"/>
</dbReference>
<comment type="caution">
    <text evidence="9">The sequence shown here is derived from an EMBL/GenBank/DDBJ whole genome shotgun (WGS) entry which is preliminary data.</text>
</comment>
<evidence type="ECO:0000256" key="2">
    <source>
        <dbReference type="ARBA" id="ARBA00013253"/>
    </source>
</evidence>
<sequence length="167" mass="18649">MSHFILISVGSNIDKDKHTSAGLSALNEAFSQVQLSPVYESESVGFDGDTFYNLVVSAYTDQSIENVCATLKQIEDDNGRVRGSAKFASRTLDLDLLTYDDVITSDPIELPRGEVLYNAFVLRPLADLVPTYKHPVVNTSYAALWQAYDKSKQKLWLADYTWSKVTK</sequence>
<dbReference type="GO" id="GO:0046656">
    <property type="term" value="P:folic acid biosynthetic process"/>
    <property type="evidence" value="ECO:0007669"/>
    <property type="project" value="UniProtKB-KW"/>
</dbReference>
<name>A0AAW8R455_9ALTE</name>
<evidence type="ECO:0000256" key="6">
    <source>
        <dbReference type="ARBA" id="ARBA00022840"/>
    </source>
</evidence>
<protein>
    <recommendedName>
        <fullName evidence="2">2-amino-4-hydroxy-6-hydroxymethyldihydropteridine diphosphokinase</fullName>
        <ecNumber evidence="2">2.7.6.3</ecNumber>
    </recommendedName>
</protein>